<dbReference type="CDD" id="cd12108">
    <property type="entry name" value="Hr-like"/>
    <property type="match status" value="1"/>
</dbReference>
<dbReference type="InterPro" id="IPR012312">
    <property type="entry name" value="Hemerythrin-like"/>
</dbReference>
<gene>
    <name evidence="2" type="ORF">MNBD_GAMMA12-1120</name>
</gene>
<protein>
    <recommendedName>
        <fullName evidence="1">Hemerythrin-like domain-containing protein</fullName>
    </recommendedName>
</protein>
<dbReference type="Pfam" id="PF01814">
    <property type="entry name" value="Hemerythrin"/>
    <property type="match status" value="1"/>
</dbReference>
<reference evidence="2" key="1">
    <citation type="submission" date="2018-06" db="EMBL/GenBank/DDBJ databases">
        <authorList>
            <person name="Zhirakovskaya E."/>
        </authorList>
    </citation>
    <scope>NUCLEOTIDE SEQUENCE</scope>
</reference>
<dbReference type="AlphaFoldDB" id="A0A3B0YC29"/>
<evidence type="ECO:0000313" key="2">
    <source>
        <dbReference type="EMBL" id="VAW76991.1"/>
    </source>
</evidence>
<organism evidence="2">
    <name type="scientific">hydrothermal vent metagenome</name>
    <dbReference type="NCBI Taxonomy" id="652676"/>
    <lineage>
        <taxon>unclassified sequences</taxon>
        <taxon>metagenomes</taxon>
        <taxon>ecological metagenomes</taxon>
    </lineage>
</organism>
<dbReference type="Gene3D" id="1.20.120.520">
    <property type="entry name" value="nmb1532 protein domain like"/>
    <property type="match status" value="1"/>
</dbReference>
<name>A0A3B0YC29_9ZZZZ</name>
<sequence length="179" mass="20382">MISIDEPGQTSLAPDFTDPLGLLKACHTRILSHCDLLEKIMRYLDEQEMDQQVTDASRRVHRYFSTAGKLHHMDEEQDIFPRLSPISIALADTIDTLQQDHIAIEGLWDKISPALNNPHTITAQQLPILTTISTKFCTLIRKHIQLEEQELLPIAIQSISDSELEIIGDSMKYRRNLPT</sequence>
<evidence type="ECO:0000259" key="1">
    <source>
        <dbReference type="Pfam" id="PF01814"/>
    </source>
</evidence>
<proteinExistence type="predicted"/>
<feature type="domain" description="Hemerythrin-like" evidence="1">
    <location>
        <begin position="19"/>
        <end position="155"/>
    </location>
</feature>
<dbReference type="EMBL" id="UOFL01000116">
    <property type="protein sequence ID" value="VAW76991.1"/>
    <property type="molecule type" value="Genomic_DNA"/>
</dbReference>
<accession>A0A3B0YC29</accession>